<dbReference type="InterPro" id="IPR002881">
    <property type="entry name" value="DUF58"/>
</dbReference>
<evidence type="ECO:0000313" key="3">
    <source>
        <dbReference type="Proteomes" id="UP000075420"/>
    </source>
</evidence>
<gene>
    <name evidence="2" type="ORF">BE08_45550</name>
</gene>
<accession>A0A150PST3</accession>
<protein>
    <recommendedName>
        <fullName evidence="1">VWFA domain-containing protein</fullName>
    </recommendedName>
</protein>
<dbReference type="InterPro" id="IPR002035">
    <property type="entry name" value="VWF_A"/>
</dbReference>
<dbReference type="SUPFAM" id="SSF53300">
    <property type="entry name" value="vWA-like"/>
    <property type="match status" value="1"/>
</dbReference>
<dbReference type="PANTHER" id="PTHR33608">
    <property type="entry name" value="BLL2464 PROTEIN"/>
    <property type="match status" value="1"/>
</dbReference>
<dbReference type="Pfam" id="PF01882">
    <property type="entry name" value="DUF58"/>
    <property type="match status" value="1"/>
</dbReference>
<evidence type="ECO:0000259" key="1">
    <source>
        <dbReference type="SMART" id="SM00327"/>
    </source>
</evidence>
<sequence length="320" mass="36521">MGLFDAFKRAAAPLRRLSALSPGSASASDEDLFDDEFQRKLDYLAMVSRRVFSGAMRAERRTKKTGSGVEFADHRDYAPGDDFRYLDWAAYQRFDRLLIRLYEEEEDLSIYFILDTSASMAFGDGAKLRHAKRLCAALAYVGLANLDRIAIVTATDEISGRMQSTRGKARIFRIFRFLGQARADGATDLGEAMKTFVAQHKRRGLAVILSDLYDPVGFERGINVLRYNRFEPFVLHVADAREARPALRGDVRVYDCETGEEREVTVTAKVLDRYAAAYEQYLDEIRRFCTSRQVSYFRADVSVPFDELILRVFRRGGFLR</sequence>
<comment type="caution">
    <text evidence="2">The sequence shown here is derived from an EMBL/GenBank/DDBJ whole genome shotgun (WGS) entry which is preliminary data.</text>
</comment>
<dbReference type="EMBL" id="JELY01000623">
    <property type="protein sequence ID" value="KYF58713.1"/>
    <property type="molecule type" value="Genomic_DNA"/>
</dbReference>
<proteinExistence type="predicted"/>
<organism evidence="2 3">
    <name type="scientific">Sorangium cellulosum</name>
    <name type="common">Polyangium cellulosum</name>
    <dbReference type="NCBI Taxonomy" id="56"/>
    <lineage>
        <taxon>Bacteria</taxon>
        <taxon>Pseudomonadati</taxon>
        <taxon>Myxococcota</taxon>
        <taxon>Polyangia</taxon>
        <taxon>Polyangiales</taxon>
        <taxon>Polyangiaceae</taxon>
        <taxon>Sorangium</taxon>
    </lineage>
</organism>
<dbReference type="AlphaFoldDB" id="A0A150PST3"/>
<dbReference type="Proteomes" id="UP000075420">
    <property type="component" value="Unassembled WGS sequence"/>
</dbReference>
<dbReference type="InterPro" id="IPR036465">
    <property type="entry name" value="vWFA_dom_sf"/>
</dbReference>
<reference evidence="2 3" key="1">
    <citation type="submission" date="2014-02" db="EMBL/GenBank/DDBJ databases">
        <title>The small core and large imbalanced accessory genome model reveals a collaborative survival strategy of Sorangium cellulosum strains in nature.</title>
        <authorList>
            <person name="Han K."/>
            <person name="Peng R."/>
            <person name="Blom J."/>
            <person name="Li Y.-Z."/>
        </authorList>
    </citation>
    <scope>NUCLEOTIDE SEQUENCE [LARGE SCALE GENOMIC DNA]</scope>
    <source>
        <strain evidence="2 3">So0157-25</strain>
    </source>
</reference>
<evidence type="ECO:0000313" key="2">
    <source>
        <dbReference type="EMBL" id="KYF58713.1"/>
    </source>
</evidence>
<dbReference type="SMART" id="SM00327">
    <property type="entry name" value="VWA"/>
    <property type="match status" value="1"/>
</dbReference>
<dbReference type="PANTHER" id="PTHR33608:SF7">
    <property type="entry name" value="DUF58 DOMAIN-CONTAINING PROTEIN"/>
    <property type="match status" value="1"/>
</dbReference>
<feature type="domain" description="VWFA" evidence="1">
    <location>
        <begin position="107"/>
        <end position="275"/>
    </location>
</feature>
<name>A0A150PST3_SORCE</name>
<dbReference type="Gene3D" id="3.40.50.410">
    <property type="entry name" value="von Willebrand factor, type A domain"/>
    <property type="match status" value="1"/>
</dbReference>